<dbReference type="EMBL" id="CAKLPY010000004">
    <property type="protein sequence ID" value="CAH0997557.1"/>
    <property type="molecule type" value="Genomic_DNA"/>
</dbReference>
<evidence type="ECO:0000313" key="4">
    <source>
        <dbReference type="Proteomes" id="UP000837932"/>
    </source>
</evidence>
<dbReference type="Gene3D" id="2.130.10.130">
    <property type="entry name" value="Integrin alpha, N-terminal"/>
    <property type="match status" value="4"/>
</dbReference>
<evidence type="ECO:0000259" key="2">
    <source>
        <dbReference type="Pfam" id="PF07593"/>
    </source>
</evidence>
<sequence>MRISTFIYLIILQSFFLIGCDKSISSNENADAEREKQPAIFTLLSPEKTHIDFQNIINEGLNTNVLMYEYFYNGGGVAVGDLNGDGFDDIYFTSNMQSNRLYLNKKNMEFQDITELAGVAGREGPWKTGVTMVDINADGKLDIYVCHSGNLLPEKKANELFINQGNGANGIPTFIEKAAQFGLDSPASSTNAYFFDADKDGDLDLFLLNHNIKSLPVLDEARTAALTKVDDAISGSRFYKNDKGLFKDFSKQAGIQSSALSYGLGAGIADFNQDNWPDIYVSNDYAVPDRLYINNANSRNGEPSFREVSNEQLGHTSNFSMGNDVADINNDLLPDIFTLDMLPEDNRRQKLLMAPDNYDKFDLSVRSGFHHQYMRNMLQLNNGNGNFSEIGQIAGISNTDWSWAALFADYDNDGWKDLYITNGYLHDYTNLDFLKYMDDFMANKQGGFQRQDVLELVQKMPSSNVKNYIFRNNGKLNFQNQTTNWGLGEQSNSSGAAYVDLDNDGDLDLVVNNINSPAFIYQNETNSKLGNQFLKVKLAGEKDNKMGIGAKVYLYSQGNTQYQEQMPTRGYQSNVSFTLNFGLGKTAKIDSIKVLWNTDKSQVLKNIQPNQTLVLEEKNAVFNKNITPNLPTIFAEINSPIASTQAKTTQNDFKRQSLMPNSQSFISPIMVKGDINNDKLEDVFVGGSYGKASEIFVQQKNGNFTKKQFSSNPNADVSDAVFFDANGDGFQDLYVAHGGYSNFTEDDANLQDQLFLNNGKGDFQLSASALPIMLTSTGCVRVGDINNDSKPDLFVGGRVIPGKYPSIPRSYILINDGKGNFKDNTQTDLQNIGMITDAAFVDLNKDKKQELVVVGEWMPITVYENSNGKFTDQTKTYFDKNYSGWWNKLLVEDLNGDGSPDLLVGNLGLNSQAKASANEPAELFYKDFDENGSIDPILCFYVQGKSYPYLTRDELLEQIGSKRPKFTNYESYSNATLTDIFGENELKDAKKLEANYFKTACFIQNDKGQFQEKTLPIEAQFAPIYAIASLDYDQDGKKDLVLCGNLNKTRLKFGKYDANYGLLLKGNGNGVFSSIPQRKSGFHIQGDVKSIVILKNTLLFGINQETVKAYSLK</sequence>
<keyword evidence="4" id="KW-1185">Reference proteome</keyword>
<evidence type="ECO:0000256" key="1">
    <source>
        <dbReference type="ARBA" id="ARBA00022729"/>
    </source>
</evidence>
<reference evidence="3" key="1">
    <citation type="submission" date="2021-12" db="EMBL/GenBank/DDBJ databases">
        <authorList>
            <person name="Rodrigo-Torres L."/>
            <person name="Arahal R. D."/>
            <person name="Lucena T."/>
        </authorList>
    </citation>
    <scope>NUCLEOTIDE SEQUENCE</scope>
    <source>
        <strain evidence="3">CECT 8858</strain>
    </source>
</reference>
<dbReference type="InterPro" id="IPR013517">
    <property type="entry name" value="FG-GAP"/>
</dbReference>
<dbReference type="Pfam" id="PF13517">
    <property type="entry name" value="FG-GAP_3"/>
    <property type="match status" value="6"/>
</dbReference>
<dbReference type="Pfam" id="PF07593">
    <property type="entry name" value="UnbV_ASPIC"/>
    <property type="match status" value="1"/>
</dbReference>
<dbReference type="SUPFAM" id="SSF69318">
    <property type="entry name" value="Integrin alpha N-terminal domain"/>
    <property type="match status" value="3"/>
</dbReference>
<dbReference type="InterPro" id="IPR027039">
    <property type="entry name" value="Crtac1"/>
</dbReference>
<proteinExistence type="predicted"/>
<dbReference type="PANTHER" id="PTHR16026">
    <property type="entry name" value="CARTILAGE ACIDIC PROTEIN 1"/>
    <property type="match status" value="1"/>
</dbReference>
<name>A0ABM9AU50_9BACT</name>
<protein>
    <recommendedName>
        <fullName evidence="2">ASPIC/UnbV domain-containing protein</fullName>
    </recommendedName>
</protein>
<dbReference type="RefSeq" id="WP_238808318.1">
    <property type="nucleotide sequence ID" value="NZ_CAKLPY010000004.1"/>
</dbReference>
<dbReference type="PROSITE" id="PS51257">
    <property type="entry name" value="PROKAR_LIPOPROTEIN"/>
    <property type="match status" value="1"/>
</dbReference>
<organism evidence="3 4">
    <name type="scientific">Emticicia aquatica</name>
    <dbReference type="NCBI Taxonomy" id="1681835"/>
    <lineage>
        <taxon>Bacteria</taxon>
        <taxon>Pseudomonadati</taxon>
        <taxon>Bacteroidota</taxon>
        <taxon>Cytophagia</taxon>
        <taxon>Cytophagales</taxon>
        <taxon>Leadbetterellaceae</taxon>
        <taxon>Emticicia</taxon>
    </lineage>
</organism>
<dbReference type="PANTHER" id="PTHR16026:SF0">
    <property type="entry name" value="CARTILAGE ACIDIC PROTEIN 1"/>
    <property type="match status" value="1"/>
</dbReference>
<keyword evidence="1" id="KW-0732">Signal</keyword>
<dbReference type="InterPro" id="IPR028994">
    <property type="entry name" value="Integrin_alpha_N"/>
</dbReference>
<gene>
    <name evidence="3" type="ORF">EMA8858_03691</name>
</gene>
<evidence type="ECO:0000313" key="3">
    <source>
        <dbReference type="EMBL" id="CAH0997557.1"/>
    </source>
</evidence>
<feature type="domain" description="ASPIC/UnbV" evidence="2">
    <location>
        <begin position="547"/>
        <end position="613"/>
    </location>
</feature>
<accession>A0ABM9AU50</accession>
<dbReference type="InterPro" id="IPR011519">
    <property type="entry name" value="UnbV_ASPIC"/>
</dbReference>
<comment type="caution">
    <text evidence="3">The sequence shown here is derived from an EMBL/GenBank/DDBJ whole genome shotgun (WGS) entry which is preliminary data.</text>
</comment>
<dbReference type="Proteomes" id="UP000837932">
    <property type="component" value="Unassembled WGS sequence"/>
</dbReference>